<dbReference type="InterPro" id="IPR023451">
    <property type="entry name" value="Thymidate_synth/dCMP_Mease_dom"/>
</dbReference>
<dbReference type="Pfam" id="PF00303">
    <property type="entry name" value="Thymidylat_synt"/>
    <property type="match status" value="1"/>
</dbReference>
<evidence type="ECO:0000256" key="7">
    <source>
        <dbReference type="ARBA" id="ARBA00022727"/>
    </source>
</evidence>
<evidence type="ECO:0000256" key="4">
    <source>
        <dbReference type="ARBA" id="ARBA00015931"/>
    </source>
</evidence>
<dbReference type="Gene3D" id="3.30.572.10">
    <property type="entry name" value="Thymidylate synthase/dCMP hydroxymethylase domain"/>
    <property type="match status" value="1"/>
</dbReference>
<keyword evidence="6" id="KW-0808">Transferase</keyword>
<dbReference type="PROSITE" id="PS00091">
    <property type="entry name" value="THYMIDYLATE_SYNTHASE"/>
    <property type="match status" value="1"/>
</dbReference>
<dbReference type="NCBIfam" id="NF002497">
    <property type="entry name" value="PRK01827.1-3"/>
    <property type="match status" value="1"/>
</dbReference>
<dbReference type="InterPro" id="IPR045097">
    <property type="entry name" value="Thymidate_synth/dCMP_Mease"/>
</dbReference>
<dbReference type="FunFam" id="3.30.572.10:FF:000002">
    <property type="entry name" value="Possible thymidylate synthase"/>
    <property type="match status" value="1"/>
</dbReference>
<dbReference type="GO" id="GO:0006231">
    <property type="term" value="P:dTMP biosynthetic process"/>
    <property type="evidence" value="ECO:0007669"/>
    <property type="project" value="InterPro"/>
</dbReference>
<dbReference type="NCBIfam" id="TIGR03284">
    <property type="entry name" value="thym_sym"/>
    <property type="match status" value="1"/>
</dbReference>
<evidence type="ECO:0000256" key="1">
    <source>
        <dbReference type="ARBA" id="ARBA00004992"/>
    </source>
</evidence>
<feature type="domain" description="Thymidylate synthase/dCMP hydroxymethylase" evidence="10">
    <location>
        <begin position="16"/>
        <end position="298"/>
    </location>
</feature>
<proteinExistence type="inferred from homology"/>
<evidence type="ECO:0000313" key="11">
    <source>
        <dbReference type="EMBL" id="KAK0159697.1"/>
    </source>
</evidence>
<keyword evidence="5" id="KW-0489">Methyltransferase</keyword>
<dbReference type="InterPro" id="IPR020940">
    <property type="entry name" value="Thymidylate_synthase_AS"/>
</dbReference>
<dbReference type="PANTHER" id="PTHR11548">
    <property type="entry name" value="THYMIDYLATE SYNTHASE 1"/>
    <property type="match status" value="1"/>
</dbReference>
<dbReference type="GO" id="GO:0032259">
    <property type="term" value="P:methylation"/>
    <property type="evidence" value="ECO:0007669"/>
    <property type="project" value="UniProtKB-KW"/>
</dbReference>
<dbReference type="EC" id="2.1.1.45" evidence="3"/>
<dbReference type="HAMAP" id="MF_00008">
    <property type="entry name" value="Thymidy_synth_bact"/>
    <property type="match status" value="1"/>
</dbReference>
<dbReference type="SUPFAM" id="SSF55831">
    <property type="entry name" value="Thymidylate synthase/dCMP hydroxymethylase"/>
    <property type="match status" value="1"/>
</dbReference>
<dbReference type="PRINTS" id="PR00108">
    <property type="entry name" value="THYMDSNTHASE"/>
</dbReference>
<keyword evidence="7" id="KW-0545">Nucleotide biosynthesis</keyword>
<comment type="caution">
    <text evidence="11">The sequence shown here is derived from an EMBL/GenBank/DDBJ whole genome shotgun (WGS) entry which is preliminary data.</text>
</comment>
<evidence type="ECO:0000313" key="12">
    <source>
        <dbReference type="Proteomes" id="UP001168972"/>
    </source>
</evidence>
<protein>
    <recommendedName>
        <fullName evidence="4">Thymidylate synthase</fullName>
        <ecNumber evidence="3">2.1.1.45</ecNumber>
    </recommendedName>
</protein>
<dbReference type="Proteomes" id="UP001168972">
    <property type="component" value="Unassembled WGS sequence"/>
</dbReference>
<accession>A0AA39C861</accession>
<dbReference type="InterPro" id="IPR000398">
    <property type="entry name" value="Thymidylate_synthase"/>
</dbReference>
<dbReference type="GO" id="GO:0005739">
    <property type="term" value="C:mitochondrion"/>
    <property type="evidence" value="ECO:0007669"/>
    <property type="project" value="TreeGrafter"/>
</dbReference>
<reference evidence="11" key="1">
    <citation type="journal article" date="2023" name="bioRxiv">
        <title>Scaffold-level genome assemblies of two parasitoid biocontrol wasps reveal the parthenogenesis mechanism and an associated novel virus.</title>
        <authorList>
            <person name="Inwood S."/>
            <person name="Skelly J."/>
            <person name="Guhlin J."/>
            <person name="Harrop T."/>
            <person name="Goldson S."/>
            <person name="Dearden P."/>
        </authorList>
    </citation>
    <scope>NUCLEOTIDE SEQUENCE</scope>
    <source>
        <strain evidence="11">Lincoln</strain>
        <tissue evidence="11">Whole body</tissue>
    </source>
</reference>
<dbReference type="GO" id="GO:0005829">
    <property type="term" value="C:cytosol"/>
    <property type="evidence" value="ECO:0007669"/>
    <property type="project" value="TreeGrafter"/>
</dbReference>
<dbReference type="InterPro" id="IPR036926">
    <property type="entry name" value="Thymidate_synth/dCMP_Mease_sf"/>
</dbReference>
<sequence>MSINKRNDDNDHEEYQYLQLVEKIISKGAKKNDRTGVGTYSIFGTQMRFSLRNNVFPLLTTKSVFWKGVVEELLWFISGSTNAHELSAKGVKIWDGNSSREYLDNYGFKDRQEGDLGPVYGFQWRHCGAEYTNMNADYTEKGIDQLKNVIDKIRNNPDDRRIIMSAWNPIDIPKMALPPCHCLVQFYVTDGELSCQLYQRSADLGLGVPFNIASYALLTYMLAHITNLKPGEFIHTMGDCHIYTNHIDALKIQCQRKPKAFPKLKIVREVKEIDDFTADDFNLIDYQPHPKIPMQMAV</sequence>
<gene>
    <name evidence="11" type="ORF">PV327_010785</name>
</gene>
<evidence type="ECO:0000256" key="6">
    <source>
        <dbReference type="ARBA" id="ARBA00022679"/>
    </source>
</evidence>
<dbReference type="CDD" id="cd00351">
    <property type="entry name" value="TS_Pyrimidine_HMase"/>
    <property type="match status" value="1"/>
</dbReference>
<comment type="similarity">
    <text evidence="2">Belongs to the thymidylate synthase family.</text>
</comment>
<reference evidence="11" key="2">
    <citation type="submission" date="2023-03" db="EMBL/GenBank/DDBJ databases">
        <authorList>
            <person name="Inwood S.N."/>
            <person name="Skelly J.G."/>
            <person name="Guhlin J."/>
            <person name="Harrop T.W.R."/>
            <person name="Goldson S.G."/>
            <person name="Dearden P.K."/>
        </authorList>
    </citation>
    <scope>NUCLEOTIDE SEQUENCE</scope>
    <source>
        <strain evidence="11">Lincoln</strain>
        <tissue evidence="11">Whole body</tissue>
    </source>
</reference>
<dbReference type="PANTHER" id="PTHR11548:SF2">
    <property type="entry name" value="THYMIDYLATE SYNTHASE"/>
    <property type="match status" value="1"/>
</dbReference>
<dbReference type="EMBL" id="JAQQBR010001836">
    <property type="protein sequence ID" value="KAK0159697.1"/>
    <property type="molecule type" value="Genomic_DNA"/>
</dbReference>
<dbReference type="GO" id="GO:0004799">
    <property type="term" value="F:thymidylate synthase activity"/>
    <property type="evidence" value="ECO:0007669"/>
    <property type="project" value="UniProtKB-EC"/>
</dbReference>
<evidence type="ECO:0000259" key="10">
    <source>
        <dbReference type="Pfam" id="PF00303"/>
    </source>
</evidence>
<evidence type="ECO:0000256" key="3">
    <source>
        <dbReference type="ARBA" id="ARBA00011947"/>
    </source>
</evidence>
<organism evidence="11 12">
    <name type="scientific">Microctonus hyperodae</name>
    <name type="common">Parasitoid wasp</name>
    <dbReference type="NCBI Taxonomy" id="165561"/>
    <lineage>
        <taxon>Eukaryota</taxon>
        <taxon>Metazoa</taxon>
        <taxon>Ecdysozoa</taxon>
        <taxon>Arthropoda</taxon>
        <taxon>Hexapoda</taxon>
        <taxon>Insecta</taxon>
        <taxon>Pterygota</taxon>
        <taxon>Neoptera</taxon>
        <taxon>Endopterygota</taxon>
        <taxon>Hymenoptera</taxon>
        <taxon>Apocrita</taxon>
        <taxon>Ichneumonoidea</taxon>
        <taxon>Braconidae</taxon>
        <taxon>Euphorinae</taxon>
        <taxon>Microctonus</taxon>
    </lineage>
</organism>
<feature type="active site" evidence="9">
    <location>
        <position position="180"/>
    </location>
</feature>
<evidence type="ECO:0000256" key="8">
    <source>
        <dbReference type="ARBA" id="ARBA00047344"/>
    </source>
</evidence>
<comment type="catalytic activity">
    <reaction evidence="8">
        <text>dUMP + (6R)-5,10-methylene-5,6,7,8-tetrahydrofolate = 7,8-dihydrofolate + dTMP</text>
        <dbReference type="Rhea" id="RHEA:12104"/>
        <dbReference type="ChEBI" id="CHEBI:15636"/>
        <dbReference type="ChEBI" id="CHEBI:57451"/>
        <dbReference type="ChEBI" id="CHEBI:63528"/>
        <dbReference type="ChEBI" id="CHEBI:246422"/>
        <dbReference type="EC" id="2.1.1.45"/>
    </reaction>
</comment>
<evidence type="ECO:0000256" key="9">
    <source>
        <dbReference type="PROSITE-ProRule" id="PRU10016"/>
    </source>
</evidence>
<comment type="pathway">
    <text evidence="1">Pyrimidine metabolism; dTTP biosynthesis.</text>
</comment>
<keyword evidence="12" id="KW-1185">Reference proteome</keyword>
<evidence type="ECO:0000256" key="2">
    <source>
        <dbReference type="ARBA" id="ARBA00009972"/>
    </source>
</evidence>
<name>A0AA39C861_MICHY</name>
<evidence type="ECO:0000256" key="5">
    <source>
        <dbReference type="ARBA" id="ARBA00022603"/>
    </source>
</evidence>
<dbReference type="AlphaFoldDB" id="A0AA39C861"/>